<dbReference type="HOGENOM" id="CLU_074072_3_1_11"/>
<evidence type="ECO:0000313" key="5">
    <source>
        <dbReference type="Proteomes" id="UP000002218"/>
    </source>
</evidence>
<protein>
    <submittedName>
        <fullName evidence="4">Transcriptional regulator, XRE family</fullName>
    </submittedName>
</protein>
<dbReference type="InterPro" id="IPR010982">
    <property type="entry name" value="Lambda_DNA-bd_dom_sf"/>
</dbReference>
<organism evidence="4 5">
    <name type="scientific">Nakamurella multipartita (strain ATCC 700099 / DSM 44233 / CIP 104796 / JCM 9543 / NBRC 105858 / Y-104)</name>
    <name type="common">Microsphaera multipartita</name>
    <dbReference type="NCBI Taxonomy" id="479431"/>
    <lineage>
        <taxon>Bacteria</taxon>
        <taxon>Bacillati</taxon>
        <taxon>Actinomycetota</taxon>
        <taxon>Actinomycetes</taxon>
        <taxon>Nakamurellales</taxon>
        <taxon>Nakamurellaceae</taxon>
        <taxon>Nakamurella</taxon>
    </lineage>
</organism>
<keyword evidence="5" id="KW-1185">Reference proteome</keyword>
<dbReference type="KEGG" id="nml:Namu_0840"/>
<reference evidence="4 5" key="2">
    <citation type="journal article" date="2010" name="Stand. Genomic Sci.">
        <title>Complete genome sequence of Nakamurella multipartita type strain (Y-104).</title>
        <authorList>
            <person name="Tice H."/>
            <person name="Mayilraj S."/>
            <person name="Sims D."/>
            <person name="Lapidus A."/>
            <person name="Nolan M."/>
            <person name="Lucas S."/>
            <person name="Glavina Del Rio T."/>
            <person name="Copeland A."/>
            <person name="Cheng J.F."/>
            <person name="Meincke L."/>
            <person name="Bruce D."/>
            <person name="Goodwin L."/>
            <person name="Pitluck S."/>
            <person name="Ivanova N."/>
            <person name="Mavromatis K."/>
            <person name="Ovchinnikova G."/>
            <person name="Pati A."/>
            <person name="Chen A."/>
            <person name="Palaniappan K."/>
            <person name="Land M."/>
            <person name="Hauser L."/>
            <person name="Chang Y.J."/>
            <person name="Jeffries C.D."/>
            <person name="Detter J.C."/>
            <person name="Brettin T."/>
            <person name="Rohde M."/>
            <person name="Goker M."/>
            <person name="Bristow J."/>
            <person name="Eisen J.A."/>
            <person name="Markowitz V."/>
            <person name="Hugenholtz P."/>
            <person name="Kyrpides N.C."/>
            <person name="Klenk H.P."/>
            <person name="Chen F."/>
        </authorList>
    </citation>
    <scope>NUCLEOTIDE SEQUENCE [LARGE SCALE GENOMIC DNA]</scope>
    <source>
        <strain evidence="5">ATCC 700099 / DSM 44233 / CIP 104796 / JCM 9543 / NBRC 105858 / Y-104</strain>
    </source>
</reference>
<reference evidence="5" key="1">
    <citation type="submission" date="2009-09" db="EMBL/GenBank/DDBJ databases">
        <title>The complete genome of Nakamurella multipartita DSM 44233.</title>
        <authorList>
            <consortium name="US DOE Joint Genome Institute (JGI-PGF)"/>
            <person name="Lucas S."/>
            <person name="Copeland A."/>
            <person name="Lapidus A."/>
            <person name="Glavina del Rio T."/>
            <person name="Dalin E."/>
            <person name="Tice H."/>
            <person name="Bruce D."/>
            <person name="Goodwin L."/>
            <person name="Pitluck S."/>
            <person name="Kyrpides N."/>
            <person name="Mavromatis K."/>
            <person name="Ivanova N."/>
            <person name="Ovchinnikova G."/>
            <person name="Sims D."/>
            <person name="Meincke L."/>
            <person name="Brettin T."/>
            <person name="Detter J.C."/>
            <person name="Han C."/>
            <person name="Larimer F."/>
            <person name="Land M."/>
            <person name="Hauser L."/>
            <person name="Markowitz V."/>
            <person name="Cheng J.-F."/>
            <person name="Hugenholtz P."/>
            <person name="Woyke T."/>
            <person name="Wu D."/>
            <person name="Klenk H.-P."/>
            <person name="Eisen J.A."/>
        </authorList>
    </citation>
    <scope>NUCLEOTIDE SEQUENCE [LARGE SCALE GENOMIC DNA]</scope>
    <source>
        <strain evidence="5">ATCC 700099 / DSM 44233 / CIP 104796 / JCM 9543 / NBRC 105858 / Y-104</strain>
    </source>
</reference>
<dbReference type="GO" id="GO:0003677">
    <property type="term" value="F:DNA binding"/>
    <property type="evidence" value="ECO:0007669"/>
    <property type="project" value="UniProtKB-KW"/>
</dbReference>
<dbReference type="GO" id="GO:0005829">
    <property type="term" value="C:cytosol"/>
    <property type="evidence" value="ECO:0007669"/>
    <property type="project" value="TreeGrafter"/>
</dbReference>
<evidence type="ECO:0000259" key="3">
    <source>
        <dbReference type="PROSITE" id="PS50943"/>
    </source>
</evidence>
<dbReference type="FunCoup" id="C8XA86">
    <property type="interactions" value="2"/>
</dbReference>
<feature type="region of interest" description="Disordered" evidence="2">
    <location>
        <begin position="133"/>
        <end position="162"/>
    </location>
</feature>
<dbReference type="GO" id="GO:0003700">
    <property type="term" value="F:DNA-binding transcription factor activity"/>
    <property type="evidence" value="ECO:0007669"/>
    <property type="project" value="TreeGrafter"/>
</dbReference>
<dbReference type="Proteomes" id="UP000002218">
    <property type="component" value="Chromosome"/>
</dbReference>
<name>C8XA86_NAKMY</name>
<dbReference type="EMBL" id="CP001737">
    <property type="protein sequence ID" value="ACV77251.1"/>
    <property type="molecule type" value="Genomic_DNA"/>
</dbReference>
<evidence type="ECO:0000256" key="1">
    <source>
        <dbReference type="ARBA" id="ARBA00023125"/>
    </source>
</evidence>
<evidence type="ECO:0000256" key="2">
    <source>
        <dbReference type="SAM" id="MobiDB-lite"/>
    </source>
</evidence>
<dbReference type="Gene3D" id="1.10.260.40">
    <property type="entry name" value="lambda repressor-like DNA-binding domains"/>
    <property type="match status" value="1"/>
</dbReference>
<proteinExistence type="predicted"/>
<feature type="domain" description="HTH cro/C1-type" evidence="3">
    <location>
        <begin position="19"/>
        <end position="73"/>
    </location>
</feature>
<dbReference type="InParanoid" id="C8XA86"/>
<dbReference type="PANTHER" id="PTHR46797:SF1">
    <property type="entry name" value="METHYLPHOSPHONATE SYNTHASE"/>
    <property type="match status" value="1"/>
</dbReference>
<keyword evidence="1" id="KW-0238">DNA-binding</keyword>
<dbReference type="eggNOG" id="COG1396">
    <property type="taxonomic scope" value="Bacteria"/>
</dbReference>
<dbReference type="InterPro" id="IPR050807">
    <property type="entry name" value="TransReg_Diox_bact_type"/>
</dbReference>
<sequence length="162" mass="16940">MDIDLNPVLTPVRDLGEFIREQRLAAQISLRGLAAKAGVSNPYLSQVERGLRRPSAEILAHIAQGLSISVETMLAKAGILEAAEAPEVLVAIRADPVLTERHKSVLVDIYAAFRKEAQAAAAPPAVEPALPAASPAAGGAFDPTPITPGIDAMPEGDNHADQ</sequence>
<dbReference type="Pfam" id="PF01381">
    <property type="entry name" value="HTH_3"/>
    <property type="match status" value="1"/>
</dbReference>
<gene>
    <name evidence="4" type="ordered locus">Namu_0840</name>
</gene>
<accession>C8XA86</accession>
<dbReference type="AlphaFoldDB" id="C8XA86"/>
<dbReference type="STRING" id="479431.Namu_0840"/>
<dbReference type="RefSeq" id="WP_015746167.1">
    <property type="nucleotide sequence ID" value="NC_013235.1"/>
</dbReference>
<dbReference type="CDD" id="cd00093">
    <property type="entry name" value="HTH_XRE"/>
    <property type="match status" value="1"/>
</dbReference>
<dbReference type="InterPro" id="IPR001387">
    <property type="entry name" value="Cro/C1-type_HTH"/>
</dbReference>
<dbReference type="PROSITE" id="PS50943">
    <property type="entry name" value="HTH_CROC1"/>
    <property type="match status" value="1"/>
</dbReference>
<dbReference type="SUPFAM" id="SSF47413">
    <property type="entry name" value="lambda repressor-like DNA-binding domains"/>
    <property type="match status" value="1"/>
</dbReference>
<dbReference type="SMART" id="SM00530">
    <property type="entry name" value="HTH_XRE"/>
    <property type="match status" value="1"/>
</dbReference>
<evidence type="ECO:0000313" key="4">
    <source>
        <dbReference type="EMBL" id="ACV77251.1"/>
    </source>
</evidence>
<dbReference type="OrthoDB" id="70105at2"/>
<dbReference type="PANTHER" id="PTHR46797">
    <property type="entry name" value="HTH-TYPE TRANSCRIPTIONAL REGULATOR"/>
    <property type="match status" value="1"/>
</dbReference>